<gene>
    <name evidence="16" type="ORF">GMA10_05065</name>
</gene>
<keyword evidence="8" id="KW-0547">Nucleotide-binding</keyword>
<evidence type="ECO:0000256" key="4">
    <source>
        <dbReference type="ARBA" id="ARBA00022475"/>
    </source>
</evidence>
<evidence type="ECO:0000256" key="14">
    <source>
        <dbReference type="SAM" id="Phobius"/>
    </source>
</evidence>
<dbReference type="EC" id="2.7.13.3" evidence="3"/>
<keyword evidence="11 14" id="KW-1133">Transmembrane helix</keyword>
<dbReference type="Pfam" id="PF02518">
    <property type="entry name" value="HATPase_c"/>
    <property type="match status" value="1"/>
</dbReference>
<sequence length="431" mass="47051">MSPQETSRPRLAAGTRSSWAIARIFLLTQMVIVVVVCASVGALLYWQIQDSAREQASEITRAESATLAHDPFVVENIASGHPTDRLQPYVKDVLSNSSVSFITIMSPDGIRYTHPTEDKIGQHYIGDISRAQHGETMTVEEEGSLGVSMRTITPIRDDDGSIIGLVSTGVTISEIAAVARNGVPAVAMIAGLLLLTTTFTTLLLYRYLNRATLGYSRDDILKSEATRSMAAMLRTQNHEHRNRMHTVLSLLDLGRLDDARNFAREDLASSEQNEVHWGNYKQLPGVTALLAGKKTEAEERRIDLGLKIEGEWSGIPLSEVELVSVVSNLVDNAMDAVADAPEPREVEVDLAETHEGWEIVVADTGPGVSGEDERKVFEWGYSTKPSGSEGRGVGLALVRDTLLRHGGSIEVLSDGGSVFTARIPRPRKEIR</sequence>
<keyword evidence="10" id="KW-0067">ATP-binding</keyword>
<dbReference type="EMBL" id="WOGT01000002">
    <property type="protein sequence ID" value="MUN54585.1"/>
    <property type="molecule type" value="Genomic_DNA"/>
</dbReference>
<dbReference type="SMART" id="SM00387">
    <property type="entry name" value="HATPase_c"/>
    <property type="match status" value="1"/>
</dbReference>
<dbReference type="InterPro" id="IPR033463">
    <property type="entry name" value="sCache_3"/>
</dbReference>
<dbReference type="Gene3D" id="3.30.450.20">
    <property type="entry name" value="PAS domain"/>
    <property type="match status" value="1"/>
</dbReference>
<evidence type="ECO:0000313" key="16">
    <source>
        <dbReference type="EMBL" id="MUN54585.1"/>
    </source>
</evidence>
<dbReference type="InterPro" id="IPR036890">
    <property type="entry name" value="HATPase_C_sf"/>
</dbReference>
<keyword evidence="12" id="KW-0902">Two-component regulatory system</keyword>
<keyword evidence="7 14" id="KW-0812">Transmembrane</keyword>
<comment type="subcellular location">
    <subcellularLocation>
        <location evidence="2">Cell membrane</location>
        <topology evidence="2">Multi-pass membrane protein</topology>
    </subcellularLocation>
</comment>
<feature type="transmembrane region" description="Helical" evidence="14">
    <location>
        <begin position="160"/>
        <end position="179"/>
    </location>
</feature>
<keyword evidence="6" id="KW-0808">Transferase</keyword>
<feature type="domain" description="Histidine kinase" evidence="15">
    <location>
        <begin position="297"/>
        <end position="427"/>
    </location>
</feature>
<dbReference type="InterPro" id="IPR003594">
    <property type="entry name" value="HATPase_dom"/>
</dbReference>
<dbReference type="InterPro" id="IPR016120">
    <property type="entry name" value="Sig_transdc_His_kin_SpoOB"/>
</dbReference>
<dbReference type="InterPro" id="IPR004358">
    <property type="entry name" value="Sig_transdc_His_kin-like_C"/>
</dbReference>
<evidence type="ECO:0000256" key="10">
    <source>
        <dbReference type="ARBA" id="ARBA00022840"/>
    </source>
</evidence>
<feature type="transmembrane region" description="Helical" evidence="14">
    <location>
        <begin position="20"/>
        <end position="46"/>
    </location>
</feature>
<feature type="transmembrane region" description="Helical" evidence="14">
    <location>
        <begin position="185"/>
        <end position="208"/>
    </location>
</feature>
<dbReference type="Gene3D" id="3.30.565.10">
    <property type="entry name" value="Histidine kinase-like ATPase, C-terminal domain"/>
    <property type="match status" value="1"/>
</dbReference>
<dbReference type="SUPFAM" id="SSF55874">
    <property type="entry name" value="ATPase domain of HSP90 chaperone/DNA topoisomerase II/histidine kinase"/>
    <property type="match status" value="1"/>
</dbReference>
<dbReference type="PRINTS" id="PR00344">
    <property type="entry name" value="BCTRLSENSOR"/>
</dbReference>
<evidence type="ECO:0000256" key="2">
    <source>
        <dbReference type="ARBA" id="ARBA00004651"/>
    </source>
</evidence>
<dbReference type="InterPro" id="IPR029151">
    <property type="entry name" value="Sensor-like_sf"/>
</dbReference>
<evidence type="ECO:0000259" key="15">
    <source>
        <dbReference type="PROSITE" id="PS50109"/>
    </source>
</evidence>
<dbReference type="OrthoDB" id="9792686at2"/>
<dbReference type="SUPFAM" id="SSF103190">
    <property type="entry name" value="Sensory domain-like"/>
    <property type="match status" value="1"/>
</dbReference>
<dbReference type="GO" id="GO:0005524">
    <property type="term" value="F:ATP binding"/>
    <property type="evidence" value="ECO:0007669"/>
    <property type="project" value="UniProtKB-KW"/>
</dbReference>
<dbReference type="GO" id="GO:0000155">
    <property type="term" value="F:phosphorelay sensor kinase activity"/>
    <property type="evidence" value="ECO:0007669"/>
    <property type="project" value="InterPro"/>
</dbReference>
<dbReference type="GO" id="GO:0005886">
    <property type="term" value="C:plasma membrane"/>
    <property type="evidence" value="ECO:0007669"/>
    <property type="project" value="UniProtKB-SubCell"/>
</dbReference>
<comment type="caution">
    <text evidence="16">The sequence shown here is derived from an EMBL/GenBank/DDBJ whole genome shotgun (WGS) entry which is preliminary data.</text>
</comment>
<dbReference type="SUPFAM" id="SSF55890">
    <property type="entry name" value="Sporulation response regulatory protein Spo0B"/>
    <property type="match status" value="1"/>
</dbReference>
<dbReference type="Pfam" id="PF17203">
    <property type="entry name" value="sCache_3_2"/>
    <property type="match status" value="1"/>
</dbReference>
<dbReference type="PROSITE" id="PS50109">
    <property type="entry name" value="HIS_KIN"/>
    <property type="match status" value="1"/>
</dbReference>
<evidence type="ECO:0000256" key="3">
    <source>
        <dbReference type="ARBA" id="ARBA00012438"/>
    </source>
</evidence>
<comment type="catalytic activity">
    <reaction evidence="1">
        <text>ATP + protein L-histidine = ADP + protein N-phospho-L-histidine.</text>
        <dbReference type="EC" id="2.7.13.3"/>
    </reaction>
</comment>
<keyword evidence="4" id="KW-1003">Cell membrane</keyword>
<evidence type="ECO:0000256" key="8">
    <source>
        <dbReference type="ARBA" id="ARBA00022741"/>
    </source>
</evidence>
<evidence type="ECO:0000256" key="11">
    <source>
        <dbReference type="ARBA" id="ARBA00022989"/>
    </source>
</evidence>
<keyword evidence="9" id="KW-0418">Kinase</keyword>
<evidence type="ECO:0000256" key="13">
    <source>
        <dbReference type="ARBA" id="ARBA00023136"/>
    </source>
</evidence>
<evidence type="ECO:0000256" key="1">
    <source>
        <dbReference type="ARBA" id="ARBA00000085"/>
    </source>
</evidence>
<proteinExistence type="predicted"/>
<keyword evidence="17" id="KW-1185">Reference proteome</keyword>
<accession>A0A7K1LHB9</accession>
<evidence type="ECO:0000256" key="5">
    <source>
        <dbReference type="ARBA" id="ARBA00022553"/>
    </source>
</evidence>
<evidence type="ECO:0000313" key="17">
    <source>
        <dbReference type="Proteomes" id="UP000462152"/>
    </source>
</evidence>
<dbReference type="Proteomes" id="UP000462152">
    <property type="component" value="Unassembled WGS sequence"/>
</dbReference>
<evidence type="ECO:0000256" key="7">
    <source>
        <dbReference type="ARBA" id="ARBA00022692"/>
    </source>
</evidence>
<protein>
    <recommendedName>
        <fullName evidence="3">histidine kinase</fullName>
        <ecNumber evidence="3">2.7.13.3</ecNumber>
    </recommendedName>
</protein>
<dbReference type="InterPro" id="IPR005467">
    <property type="entry name" value="His_kinase_dom"/>
</dbReference>
<dbReference type="AlphaFoldDB" id="A0A7K1LHB9"/>
<dbReference type="PANTHER" id="PTHR43547">
    <property type="entry name" value="TWO-COMPONENT HISTIDINE KINASE"/>
    <property type="match status" value="1"/>
</dbReference>
<dbReference type="RefSeq" id="WP_129315381.1">
    <property type="nucleotide sequence ID" value="NZ_NOIQ01000006.1"/>
</dbReference>
<evidence type="ECO:0000256" key="6">
    <source>
        <dbReference type="ARBA" id="ARBA00022679"/>
    </source>
</evidence>
<evidence type="ECO:0000256" key="9">
    <source>
        <dbReference type="ARBA" id="ARBA00022777"/>
    </source>
</evidence>
<name>A0A7K1LHB9_9MICC</name>
<dbReference type="PANTHER" id="PTHR43547:SF10">
    <property type="entry name" value="SENSOR HISTIDINE KINASE DCUS"/>
    <property type="match status" value="1"/>
</dbReference>
<keyword evidence="13 14" id="KW-0472">Membrane</keyword>
<evidence type="ECO:0000256" key="12">
    <source>
        <dbReference type="ARBA" id="ARBA00023012"/>
    </source>
</evidence>
<keyword evidence="5" id="KW-0597">Phosphoprotein</keyword>
<organism evidence="16 17">
    <name type="scientific">Rothia koreensis</name>
    <dbReference type="NCBI Taxonomy" id="592378"/>
    <lineage>
        <taxon>Bacteria</taxon>
        <taxon>Bacillati</taxon>
        <taxon>Actinomycetota</taxon>
        <taxon>Actinomycetes</taxon>
        <taxon>Micrococcales</taxon>
        <taxon>Micrococcaceae</taxon>
        <taxon>Rothia</taxon>
    </lineage>
</organism>
<reference evidence="16 17" key="1">
    <citation type="submission" date="2019-12" db="EMBL/GenBank/DDBJ databases">
        <authorList>
            <person name="Li J."/>
            <person name="Shi Y."/>
            <person name="Xu G."/>
            <person name="Xiao D."/>
            <person name="Ran X."/>
        </authorList>
    </citation>
    <scope>NUCLEOTIDE SEQUENCE [LARGE SCALE GENOMIC DNA]</scope>
    <source>
        <strain evidence="16 17">JCM 15915</strain>
    </source>
</reference>